<keyword evidence="5 11" id="KW-0547">Nucleotide-binding</keyword>
<keyword evidence="9 11" id="KW-0406">Ion transport</keyword>
<organism evidence="13 14">
    <name type="scientific">Actinomadura meridiana</name>
    <dbReference type="NCBI Taxonomy" id="559626"/>
    <lineage>
        <taxon>Bacteria</taxon>
        <taxon>Bacillati</taxon>
        <taxon>Actinomycetota</taxon>
        <taxon>Actinomycetes</taxon>
        <taxon>Streptosporangiales</taxon>
        <taxon>Thermomonosporaceae</taxon>
        <taxon>Actinomadura</taxon>
    </lineage>
</organism>
<keyword evidence="8 11" id="KW-1133">Transmembrane helix</keyword>
<evidence type="ECO:0000256" key="12">
    <source>
        <dbReference type="SAM" id="MobiDB-lite"/>
    </source>
</evidence>
<comment type="similarity">
    <text evidence="11">Belongs to the KdpC family.</text>
</comment>
<dbReference type="InterPro" id="IPR003820">
    <property type="entry name" value="KdpC"/>
</dbReference>
<name>A0ABP8CLY8_9ACTN</name>
<keyword evidence="14" id="KW-1185">Reference proteome</keyword>
<comment type="subunit">
    <text evidence="11">The system is composed of three essential subunits: KdpA, KdpB and KdpC.</text>
</comment>
<evidence type="ECO:0000256" key="7">
    <source>
        <dbReference type="ARBA" id="ARBA00022958"/>
    </source>
</evidence>
<evidence type="ECO:0000256" key="4">
    <source>
        <dbReference type="ARBA" id="ARBA00022692"/>
    </source>
</evidence>
<dbReference type="RefSeq" id="WP_344905738.1">
    <property type="nucleotide sequence ID" value="NZ_BAABAS010000026.1"/>
</dbReference>
<dbReference type="Proteomes" id="UP001501710">
    <property type="component" value="Unassembled WGS sequence"/>
</dbReference>
<evidence type="ECO:0000256" key="6">
    <source>
        <dbReference type="ARBA" id="ARBA00022840"/>
    </source>
</evidence>
<feature type="region of interest" description="Disordered" evidence="12">
    <location>
        <begin position="82"/>
        <end position="109"/>
    </location>
</feature>
<keyword evidence="4 11" id="KW-0812">Transmembrane</keyword>
<evidence type="ECO:0000256" key="10">
    <source>
        <dbReference type="ARBA" id="ARBA00023136"/>
    </source>
</evidence>
<protein>
    <recommendedName>
        <fullName evidence="11">Potassium-transporting ATPase KdpC subunit</fullName>
    </recommendedName>
    <alternativeName>
        <fullName evidence="11">ATP phosphohydrolase [potassium-transporting] C chain</fullName>
    </alternativeName>
    <alternativeName>
        <fullName evidence="11">Potassium-binding and translocating subunit C</fullName>
    </alternativeName>
    <alternativeName>
        <fullName evidence="11">Potassium-translocating ATPase C chain</fullName>
    </alternativeName>
</protein>
<keyword evidence="3 11" id="KW-0633">Potassium transport</keyword>
<comment type="function">
    <text evidence="11">Part of the high-affinity ATP-driven potassium transport (or Kdp) system, which catalyzes the hydrolysis of ATP coupled with the electrogenic transport of potassium into the cytoplasm. This subunit acts as a catalytic chaperone that increases the ATP-binding affinity of the ATP-hydrolyzing subunit KdpB by the formation of a transient KdpB/KdpC/ATP ternary complex.</text>
</comment>
<evidence type="ECO:0000256" key="1">
    <source>
        <dbReference type="ARBA" id="ARBA00022448"/>
    </source>
</evidence>
<proteinExistence type="inferred from homology"/>
<dbReference type="Pfam" id="PF02669">
    <property type="entry name" value="KdpC"/>
    <property type="match status" value="2"/>
</dbReference>
<keyword evidence="1 11" id="KW-0813">Transport</keyword>
<evidence type="ECO:0000256" key="2">
    <source>
        <dbReference type="ARBA" id="ARBA00022475"/>
    </source>
</evidence>
<evidence type="ECO:0000313" key="13">
    <source>
        <dbReference type="EMBL" id="GAA4240959.1"/>
    </source>
</evidence>
<keyword evidence="6 11" id="KW-0067">ATP-binding</keyword>
<dbReference type="HAMAP" id="MF_00276">
    <property type="entry name" value="KdpC"/>
    <property type="match status" value="1"/>
</dbReference>
<evidence type="ECO:0000256" key="3">
    <source>
        <dbReference type="ARBA" id="ARBA00022538"/>
    </source>
</evidence>
<accession>A0ABP8CLY8</accession>
<reference evidence="14" key="1">
    <citation type="journal article" date="2019" name="Int. J. Syst. Evol. Microbiol.">
        <title>The Global Catalogue of Microorganisms (GCM) 10K type strain sequencing project: providing services to taxonomists for standard genome sequencing and annotation.</title>
        <authorList>
            <consortium name="The Broad Institute Genomics Platform"/>
            <consortium name="The Broad Institute Genome Sequencing Center for Infectious Disease"/>
            <person name="Wu L."/>
            <person name="Ma J."/>
        </authorList>
    </citation>
    <scope>NUCLEOTIDE SEQUENCE [LARGE SCALE GENOMIC DNA]</scope>
    <source>
        <strain evidence="14">JCM 17440</strain>
    </source>
</reference>
<dbReference type="PANTHER" id="PTHR30042:SF2">
    <property type="entry name" value="POTASSIUM-TRANSPORTING ATPASE KDPC SUBUNIT"/>
    <property type="match status" value="1"/>
</dbReference>
<keyword evidence="7 11" id="KW-0630">Potassium</keyword>
<dbReference type="PANTHER" id="PTHR30042">
    <property type="entry name" value="POTASSIUM-TRANSPORTING ATPASE C CHAIN"/>
    <property type="match status" value="1"/>
</dbReference>
<evidence type="ECO:0000256" key="11">
    <source>
        <dbReference type="HAMAP-Rule" id="MF_00276"/>
    </source>
</evidence>
<evidence type="ECO:0000256" key="5">
    <source>
        <dbReference type="ARBA" id="ARBA00022741"/>
    </source>
</evidence>
<keyword evidence="2 11" id="KW-1003">Cell membrane</keyword>
<dbReference type="EMBL" id="BAABAS010000026">
    <property type="protein sequence ID" value="GAA4240959.1"/>
    <property type="molecule type" value="Genomic_DNA"/>
</dbReference>
<gene>
    <name evidence="11" type="primary">kdpC</name>
    <name evidence="13" type="ORF">GCM10022254_67870</name>
</gene>
<evidence type="ECO:0000256" key="8">
    <source>
        <dbReference type="ARBA" id="ARBA00022989"/>
    </source>
</evidence>
<comment type="caution">
    <text evidence="13">The sequence shown here is derived from an EMBL/GenBank/DDBJ whole genome shotgun (WGS) entry which is preliminary data.</text>
</comment>
<keyword evidence="10 11" id="KW-0472">Membrane</keyword>
<evidence type="ECO:0000256" key="9">
    <source>
        <dbReference type="ARBA" id="ARBA00023065"/>
    </source>
</evidence>
<comment type="subcellular location">
    <subcellularLocation>
        <location evidence="11">Cell membrane</location>
        <topology evidence="11">Single-pass membrane protein</topology>
    </subcellularLocation>
</comment>
<evidence type="ECO:0000313" key="14">
    <source>
        <dbReference type="Proteomes" id="UP001501710"/>
    </source>
</evidence>
<sequence length="279" mass="29072">MHALPAWLHRHLAALRALLVFTALLGVLYPLAVFAVAQLPGLKDRADGSYVSVDGRNVGSGLIGQSFTDADGKPLRQYFQSRPSAAGDGYDPTATSASNLGPEDVVDRDGEPSLLTAVCTRSKEVGELNGVDGARPYCTSGGVGAVLSVRPDRVISVNQPCPAVPFIAEYKGVGVQCATPGDDPRAGRIVPVRGDAPAKPAVPADAVTASGSGLDPHISVAYADLQARRVAEARGVPVGTVRKLVREETTGRAFGFMGQPAVNVLRLNLALDRAVPYRG</sequence>